<keyword evidence="9" id="KW-1185">Reference proteome</keyword>
<sequence>MRTLAFLTCLALPVPAMATSLTLELPAGSEVLRDQISRLDSYALPVGAFADGQLPVLDLQGLVHRGSWSVASQGLTSLQLLDPLQTQLEALGYTILYSCDTQACGGFDFRFETEVLPAPDMHVDLSDFRFLAAQNGDKDHLGLLVSRSANTGFIQMIRVTDAADTDGVIAANTPDGPAEVPDVARLTNSDIASDTVQHLQAQGHVVLGDLSFATGSADLGAGPFASLNSLAAYLKADPSRRVALVGHTDAVGTLERNINLSKRRAASVRDRLIAVHGVSSAQLDAEGMGYLAPRGPNLTEEGREANRRVEAVLLNTE</sequence>
<dbReference type="GO" id="GO:0009279">
    <property type="term" value="C:cell outer membrane"/>
    <property type="evidence" value="ECO:0007669"/>
    <property type="project" value="UniProtKB-SubCell"/>
</dbReference>
<reference evidence="8 10" key="1">
    <citation type="submission" date="2015-09" db="EMBL/GenBank/DDBJ databases">
        <authorList>
            <consortium name="Swine Surveillance"/>
        </authorList>
    </citation>
    <scope>NUCLEOTIDE SEQUENCE [LARGE SCALE GENOMIC DNA]</scope>
    <source>
        <strain evidence="8 10">5120</strain>
    </source>
</reference>
<evidence type="ECO:0000313" key="8">
    <source>
        <dbReference type="EMBL" id="CUH71030.1"/>
    </source>
</evidence>
<name>A0A0P1FRA1_9RHOB</name>
<dbReference type="InterPro" id="IPR050330">
    <property type="entry name" value="Bact_OuterMem_StrucFunc"/>
</dbReference>
<keyword evidence="5" id="KW-0732">Signal</keyword>
<comment type="subcellular location">
    <subcellularLocation>
        <location evidence="1">Cell outer membrane</location>
    </subcellularLocation>
</comment>
<dbReference type="OrthoDB" id="9792021at2"/>
<keyword evidence="2 4" id="KW-0472">Membrane</keyword>
<evidence type="ECO:0000256" key="1">
    <source>
        <dbReference type="ARBA" id="ARBA00004442"/>
    </source>
</evidence>
<feature type="domain" description="OmpA-like" evidence="6">
    <location>
        <begin position="199"/>
        <end position="317"/>
    </location>
</feature>
<protein>
    <submittedName>
        <fullName evidence="8">Outer membrane porin F</fullName>
    </submittedName>
</protein>
<dbReference type="InterPro" id="IPR036737">
    <property type="entry name" value="OmpA-like_sf"/>
</dbReference>
<evidence type="ECO:0000256" key="4">
    <source>
        <dbReference type="PROSITE-ProRule" id="PRU00473"/>
    </source>
</evidence>
<dbReference type="CDD" id="cd07185">
    <property type="entry name" value="OmpA_C-like"/>
    <property type="match status" value="1"/>
</dbReference>
<dbReference type="PRINTS" id="PR01021">
    <property type="entry name" value="OMPADOMAIN"/>
</dbReference>
<evidence type="ECO:0000259" key="6">
    <source>
        <dbReference type="PROSITE" id="PS51123"/>
    </source>
</evidence>
<evidence type="ECO:0000313" key="10">
    <source>
        <dbReference type="Proteomes" id="UP000051887"/>
    </source>
</evidence>
<dbReference type="PROSITE" id="PS51123">
    <property type="entry name" value="OMPA_2"/>
    <property type="match status" value="1"/>
</dbReference>
<keyword evidence="3" id="KW-0998">Cell outer membrane</keyword>
<dbReference type="Gene3D" id="3.30.1330.60">
    <property type="entry name" value="OmpA-like domain"/>
    <property type="match status" value="1"/>
</dbReference>
<dbReference type="RefSeq" id="WP_082626160.1">
    <property type="nucleotide sequence ID" value="NZ_CYSB01000028.1"/>
</dbReference>
<dbReference type="InterPro" id="IPR006664">
    <property type="entry name" value="OMP_bac"/>
</dbReference>
<dbReference type="Pfam" id="PF00691">
    <property type="entry name" value="OmpA"/>
    <property type="match status" value="1"/>
</dbReference>
<evidence type="ECO:0000313" key="7">
    <source>
        <dbReference type="EMBL" id="CUH67163.1"/>
    </source>
</evidence>
<accession>A0A0P1FRA1</accession>
<dbReference type="PANTHER" id="PTHR30329">
    <property type="entry name" value="STATOR ELEMENT OF FLAGELLAR MOTOR COMPLEX"/>
    <property type="match status" value="1"/>
</dbReference>
<dbReference type="Proteomes" id="UP000051086">
    <property type="component" value="Unassembled WGS sequence"/>
</dbReference>
<reference evidence="7 9" key="2">
    <citation type="submission" date="2015-09" db="EMBL/GenBank/DDBJ databases">
        <authorList>
            <person name="Rodrigo-Torres L."/>
            <person name="Arahal D.R."/>
        </authorList>
    </citation>
    <scope>NUCLEOTIDE SEQUENCE [LARGE SCALE GENOMIC DNA]</scope>
    <source>
        <strain evidence="7 9">CECT 5118</strain>
    </source>
</reference>
<evidence type="ECO:0000256" key="2">
    <source>
        <dbReference type="ARBA" id="ARBA00023136"/>
    </source>
</evidence>
<dbReference type="AlphaFoldDB" id="A0A0P1FRA1"/>
<gene>
    <name evidence="8" type="primary">oprF_1</name>
    <name evidence="7" type="synonym">oprF_2</name>
    <name evidence="7" type="ORF">TL5118_02076</name>
    <name evidence="8" type="ORF">TL5120_00810</name>
</gene>
<evidence type="ECO:0000256" key="5">
    <source>
        <dbReference type="SAM" id="SignalP"/>
    </source>
</evidence>
<evidence type="ECO:0000256" key="3">
    <source>
        <dbReference type="ARBA" id="ARBA00023237"/>
    </source>
</evidence>
<dbReference type="Proteomes" id="UP000051887">
    <property type="component" value="Unassembled WGS sequence"/>
</dbReference>
<dbReference type="EMBL" id="CYSB01000028">
    <property type="protein sequence ID" value="CUH67163.1"/>
    <property type="molecule type" value="Genomic_DNA"/>
</dbReference>
<dbReference type="EMBL" id="CYSC01000016">
    <property type="protein sequence ID" value="CUH71030.1"/>
    <property type="molecule type" value="Genomic_DNA"/>
</dbReference>
<feature type="chain" id="PRO_5009792509" evidence="5">
    <location>
        <begin position="19"/>
        <end position="317"/>
    </location>
</feature>
<dbReference type="InterPro" id="IPR006665">
    <property type="entry name" value="OmpA-like"/>
</dbReference>
<dbReference type="PANTHER" id="PTHR30329:SF21">
    <property type="entry name" value="LIPOPROTEIN YIAD-RELATED"/>
    <property type="match status" value="1"/>
</dbReference>
<dbReference type="SUPFAM" id="SSF103088">
    <property type="entry name" value="OmpA-like"/>
    <property type="match status" value="1"/>
</dbReference>
<organism evidence="8 10">
    <name type="scientific">Thalassovita autumnalis</name>
    <dbReference type="NCBI Taxonomy" id="2072972"/>
    <lineage>
        <taxon>Bacteria</taxon>
        <taxon>Pseudomonadati</taxon>
        <taxon>Pseudomonadota</taxon>
        <taxon>Alphaproteobacteria</taxon>
        <taxon>Rhodobacterales</taxon>
        <taxon>Roseobacteraceae</taxon>
        <taxon>Thalassovita</taxon>
    </lineage>
</organism>
<evidence type="ECO:0000313" key="9">
    <source>
        <dbReference type="Proteomes" id="UP000051086"/>
    </source>
</evidence>
<proteinExistence type="predicted"/>
<feature type="signal peptide" evidence="5">
    <location>
        <begin position="1"/>
        <end position="18"/>
    </location>
</feature>